<dbReference type="EMBL" id="ABOU02000007">
    <property type="protein sequence ID" value="EDY33994.1"/>
    <property type="molecule type" value="Genomic_DNA"/>
</dbReference>
<reference evidence="1 2" key="1">
    <citation type="submission" date="2008-08" db="EMBL/GenBank/DDBJ databases">
        <title>Draft genome sequence of Ruminococcus lactaris ATCC 29176.</title>
        <authorList>
            <person name="Sudarsanam P."/>
            <person name="Ley R."/>
            <person name="Guruge J."/>
            <person name="Turnbaugh P.J."/>
            <person name="Mahowald M."/>
            <person name="Liep D."/>
            <person name="Gordon J."/>
        </authorList>
    </citation>
    <scope>NUCLEOTIDE SEQUENCE [LARGE SCALE GENOMIC DNA]</scope>
    <source>
        <strain evidence="1 2">ATCC 29176</strain>
    </source>
</reference>
<protein>
    <submittedName>
        <fullName evidence="1">Uncharacterized protein</fullName>
    </submittedName>
</protein>
<reference evidence="1 2" key="2">
    <citation type="submission" date="2008-08" db="EMBL/GenBank/DDBJ databases">
        <authorList>
            <person name="Fulton L."/>
            <person name="Clifton S."/>
            <person name="Fulton B."/>
            <person name="Xu J."/>
            <person name="Minx P."/>
            <person name="Pepin K.H."/>
            <person name="Johnson M."/>
            <person name="Bhonagiri V."/>
            <person name="Nash W.E."/>
            <person name="Mardis E.R."/>
            <person name="Wilson R.K."/>
        </authorList>
    </citation>
    <scope>NUCLEOTIDE SEQUENCE [LARGE SCALE GENOMIC DNA]</scope>
    <source>
        <strain evidence="1 2">ATCC 29176</strain>
    </source>
</reference>
<sequence length="171" mass="20881">MNMELFDDYFKRDYCNYIERFLCLKMKELVLLRQEIIDNSFMQEIEKEISLDVMKYVDHVDNELEQGCRSIDFIYREWLGEIAGICKVMDYKMICCSRYASEMNRVNWKPVKEIIKKEIAHNPYLGYKELVTKDLSLDIEIELEYLIESEQLIRRKPNHKNPRYRWEARIK</sequence>
<organism evidence="1 2">
    <name type="scientific">[Ruminococcus] lactaris ATCC 29176</name>
    <dbReference type="NCBI Taxonomy" id="471875"/>
    <lineage>
        <taxon>Bacteria</taxon>
        <taxon>Bacillati</taxon>
        <taxon>Bacillota</taxon>
        <taxon>Clostridia</taxon>
        <taxon>Lachnospirales</taxon>
        <taxon>Lachnospiraceae</taxon>
        <taxon>Mediterraneibacter</taxon>
    </lineage>
</organism>
<dbReference type="AlphaFoldDB" id="B5CL48"/>
<name>B5CL48_9FIRM</name>
<dbReference type="GeneID" id="77333155"/>
<keyword evidence="2" id="KW-1185">Reference proteome</keyword>
<dbReference type="Proteomes" id="UP000003254">
    <property type="component" value="Unassembled WGS sequence"/>
</dbReference>
<dbReference type="HOGENOM" id="CLU_1561760_0_0_9"/>
<gene>
    <name evidence="1" type="ORF">RUMLAC_00167</name>
</gene>
<comment type="caution">
    <text evidence="1">The sequence shown here is derived from an EMBL/GenBank/DDBJ whole genome shotgun (WGS) entry which is preliminary data.</text>
</comment>
<evidence type="ECO:0000313" key="2">
    <source>
        <dbReference type="Proteomes" id="UP000003254"/>
    </source>
</evidence>
<accession>B5CL48</accession>
<dbReference type="RefSeq" id="WP_005609663.1">
    <property type="nucleotide sequence ID" value="NZ_CP102292.1"/>
</dbReference>
<evidence type="ECO:0000313" key="1">
    <source>
        <dbReference type="EMBL" id="EDY33994.1"/>
    </source>
</evidence>
<proteinExistence type="predicted"/>